<organism evidence="1 2">
    <name type="scientific">Neorhodopirellula lusitana</name>
    <dbReference type="NCBI Taxonomy" id="445327"/>
    <lineage>
        <taxon>Bacteria</taxon>
        <taxon>Pseudomonadati</taxon>
        <taxon>Planctomycetota</taxon>
        <taxon>Planctomycetia</taxon>
        <taxon>Pirellulales</taxon>
        <taxon>Pirellulaceae</taxon>
        <taxon>Neorhodopirellula</taxon>
    </lineage>
</organism>
<protein>
    <submittedName>
        <fullName evidence="1">Uncharacterized protein</fullName>
    </submittedName>
</protein>
<accession>A0ABY1Q826</accession>
<gene>
    <name evidence="1" type="ORF">SAMN06265222_1074</name>
</gene>
<dbReference type="EMBL" id="FXUG01000007">
    <property type="protein sequence ID" value="SMP60855.1"/>
    <property type="molecule type" value="Genomic_DNA"/>
</dbReference>
<evidence type="ECO:0000313" key="2">
    <source>
        <dbReference type="Proteomes" id="UP001158067"/>
    </source>
</evidence>
<dbReference type="Proteomes" id="UP001158067">
    <property type="component" value="Unassembled WGS sequence"/>
</dbReference>
<name>A0ABY1Q826_9BACT</name>
<proteinExistence type="predicted"/>
<evidence type="ECO:0000313" key="1">
    <source>
        <dbReference type="EMBL" id="SMP60855.1"/>
    </source>
</evidence>
<comment type="caution">
    <text evidence="1">The sequence shown here is derived from an EMBL/GenBank/DDBJ whole genome shotgun (WGS) entry which is preliminary data.</text>
</comment>
<reference evidence="1 2" key="1">
    <citation type="submission" date="2017-05" db="EMBL/GenBank/DDBJ databases">
        <authorList>
            <person name="Varghese N."/>
            <person name="Submissions S."/>
        </authorList>
    </citation>
    <scope>NUCLEOTIDE SEQUENCE [LARGE SCALE GENOMIC DNA]</scope>
    <source>
        <strain evidence="1 2">DSM 25457</strain>
    </source>
</reference>
<keyword evidence="2" id="KW-1185">Reference proteome</keyword>
<sequence>MFQMIFAGPNHLLEPQIRFLTDLPALGNVS</sequence>